<sequence>MRRAVSSGLQPRLATSSVRYARTQRQYTTAPSEHIPSPQPAPIAHAVPHPRVGSGHEILRAIHTLDPKRLTSADYLELNARPNIWDREFLFALDHKTMEAGGRWRRPQAGKTEHPFVVDFAQGTFRFWTLDAGALYQNDLFYCFSDRPINGKRMQPYSGSAICCFERSTLAEHADRRMVVLRFVKIIEPAECDSRYDGYVRRPVEGELLWRGGRPWACDVDKRPLRLAALRVLFDHEKERVVAE</sequence>
<name>A0A1C7MJT7_GRIFR</name>
<comment type="caution">
    <text evidence="1">The sequence shown here is derived from an EMBL/GenBank/DDBJ whole genome shotgun (WGS) entry which is preliminary data.</text>
</comment>
<proteinExistence type="predicted"/>
<dbReference type="Proteomes" id="UP000092993">
    <property type="component" value="Unassembled WGS sequence"/>
</dbReference>
<reference evidence="1 2" key="1">
    <citation type="submission" date="2016-03" db="EMBL/GenBank/DDBJ databases">
        <title>Whole genome sequencing of Grifola frondosa 9006-11.</title>
        <authorList>
            <person name="Min B."/>
            <person name="Park H."/>
            <person name="Kim J.-G."/>
            <person name="Cho H."/>
            <person name="Oh Y.-L."/>
            <person name="Kong W.-S."/>
            <person name="Choi I.-G."/>
        </authorList>
    </citation>
    <scope>NUCLEOTIDE SEQUENCE [LARGE SCALE GENOMIC DNA]</scope>
    <source>
        <strain evidence="1 2">9006-11</strain>
    </source>
</reference>
<protein>
    <submittedName>
        <fullName evidence="1">Uncharacterized protein</fullName>
    </submittedName>
</protein>
<dbReference type="OrthoDB" id="3067792at2759"/>
<keyword evidence="2" id="KW-1185">Reference proteome</keyword>
<accession>A0A1C7MJT7</accession>
<organism evidence="1 2">
    <name type="scientific">Grifola frondosa</name>
    <name type="common">Maitake</name>
    <name type="synonym">Polyporus frondosus</name>
    <dbReference type="NCBI Taxonomy" id="5627"/>
    <lineage>
        <taxon>Eukaryota</taxon>
        <taxon>Fungi</taxon>
        <taxon>Dikarya</taxon>
        <taxon>Basidiomycota</taxon>
        <taxon>Agaricomycotina</taxon>
        <taxon>Agaricomycetes</taxon>
        <taxon>Polyporales</taxon>
        <taxon>Grifolaceae</taxon>
        <taxon>Grifola</taxon>
    </lineage>
</organism>
<dbReference type="AlphaFoldDB" id="A0A1C7MJT7"/>
<evidence type="ECO:0000313" key="2">
    <source>
        <dbReference type="Proteomes" id="UP000092993"/>
    </source>
</evidence>
<evidence type="ECO:0000313" key="1">
    <source>
        <dbReference type="EMBL" id="OBZ77048.1"/>
    </source>
</evidence>
<gene>
    <name evidence="1" type="ORF">A0H81_02981</name>
</gene>
<dbReference type="EMBL" id="LUGG01000003">
    <property type="protein sequence ID" value="OBZ77048.1"/>
    <property type="molecule type" value="Genomic_DNA"/>
</dbReference>